<feature type="compositionally biased region" description="Low complexity" evidence="1">
    <location>
        <begin position="250"/>
        <end position="260"/>
    </location>
</feature>
<name>A0A6A0AKH5_HAELA</name>
<evidence type="ECO:0000313" key="3">
    <source>
        <dbReference type="Proteomes" id="UP000485058"/>
    </source>
</evidence>
<organism evidence="2 3">
    <name type="scientific">Haematococcus lacustris</name>
    <name type="common">Green alga</name>
    <name type="synonym">Haematococcus pluvialis</name>
    <dbReference type="NCBI Taxonomy" id="44745"/>
    <lineage>
        <taxon>Eukaryota</taxon>
        <taxon>Viridiplantae</taxon>
        <taxon>Chlorophyta</taxon>
        <taxon>core chlorophytes</taxon>
        <taxon>Chlorophyceae</taxon>
        <taxon>CS clade</taxon>
        <taxon>Chlamydomonadales</taxon>
        <taxon>Haematococcaceae</taxon>
        <taxon>Haematococcus</taxon>
    </lineage>
</organism>
<proteinExistence type="predicted"/>
<feature type="compositionally biased region" description="Polar residues" evidence="1">
    <location>
        <begin position="53"/>
        <end position="69"/>
    </location>
</feature>
<feature type="compositionally biased region" description="Polar residues" evidence="1">
    <location>
        <begin position="22"/>
        <end position="33"/>
    </location>
</feature>
<feature type="compositionally biased region" description="Polar residues" evidence="1">
    <location>
        <begin position="1"/>
        <end position="11"/>
    </location>
</feature>
<protein>
    <submittedName>
        <fullName evidence="2">Uncharacterized protein</fullName>
    </submittedName>
</protein>
<feature type="region of interest" description="Disordered" evidence="1">
    <location>
        <begin position="50"/>
        <end position="110"/>
    </location>
</feature>
<feature type="region of interest" description="Disordered" evidence="1">
    <location>
        <begin position="184"/>
        <end position="323"/>
    </location>
</feature>
<reference evidence="2 3" key="1">
    <citation type="submission" date="2020-02" db="EMBL/GenBank/DDBJ databases">
        <title>Draft genome sequence of Haematococcus lacustris strain NIES-144.</title>
        <authorList>
            <person name="Morimoto D."/>
            <person name="Nakagawa S."/>
            <person name="Yoshida T."/>
            <person name="Sawayama S."/>
        </authorList>
    </citation>
    <scope>NUCLEOTIDE SEQUENCE [LARGE SCALE GENOMIC DNA]</scope>
    <source>
        <strain evidence="2 3">NIES-144</strain>
    </source>
</reference>
<evidence type="ECO:0000313" key="2">
    <source>
        <dbReference type="EMBL" id="GFH32327.1"/>
    </source>
</evidence>
<feature type="compositionally biased region" description="Low complexity" evidence="1">
    <location>
        <begin position="184"/>
        <end position="193"/>
    </location>
</feature>
<comment type="caution">
    <text evidence="2">The sequence shown here is derived from an EMBL/GenBank/DDBJ whole genome shotgun (WGS) entry which is preliminary data.</text>
</comment>
<evidence type="ECO:0000256" key="1">
    <source>
        <dbReference type="SAM" id="MobiDB-lite"/>
    </source>
</evidence>
<gene>
    <name evidence="2" type="ORF">HaLaN_31531</name>
</gene>
<feature type="non-terminal residue" evidence="2">
    <location>
        <position position="1"/>
    </location>
</feature>
<feature type="compositionally biased region" description="Basic and acidic residues" evidence="1">
    <location>
        <begin position="194"/>
        <end position="207"/>
    </location>
</feature>
<dbReference type="Proteomes" id="UP000485058">
    <property type="component" value="Unassembled WGS sequence"/>
</dbReference>
<sequence length="323" mass="33511">VADQPGNTNTRQELRAGRLSLPGTSRRLSSDAGQCTAGVSVANAVAQAAAALNQRQPSPASRVQPQKPTAATLAKPAQAQQHRPTSPSRPITLLPASKPGQPQTGSQHPAIRSGTAAAAVREHVRRDPKVGLQTLIPLKYCTSCVDTPSMALLLPNPVEDERQVAQKRAQAAAAMAAESRIKAQARQQQAAQQERNKAERLQRDVAQESKAALQQADEPVTLPDPAAPLIHSHTGPPAAPAASLEDPGLAGASCMSARAPAAPPPGLAAAGDQPVARPRGRSYDRPWARHMVPPGTAPALLPPQDSGGSARQQGLAYPAHAGQ</sequence>
<feature type="region of interest" description="Disordered" evidence="1">
    <location>
        <begin position="1"/>
        <end position="34"/>
    </location>
</feature>
<feature type="compositionally biased region" description="Polar residues" evidence="1">
    <location>
        <begin position="78"/>
        <end position="89"/>
    </location>
</feature>
<dbReference type="EMBL" id="BLLF01006521">
    <property type="protein sequence ID" value="GFH32327.1"/>
    <property type="molecule type" value="Genomic_DNA"/>
</dbReference>
<accession>A0A6A0AKH5</accession>
<dbReference type="AlphaFoldDB" id="A0A6A0AKH5"/>
<keyword evidence="3" id="KW-1185">Reference proteome</keyword>